<feature type="compositionally biased region" description="Basic and acidic residues" evidence="6">
    <location>
        <begin position="72"/>
        <end position="82"/>
    </location>
</feature>
<proteinExistence type="predicted"/>
<dbReference type="EMBL" id="VOIH02000010">
    <property type="protein sequence ID" value="KAF3435236.1"/>
    <property type="molecule type" value="Genomic_DNA"/>
</dbReference>
<gene>
    <name evidence="8" type="ORF">FNV43_RR22323</name>
</gene>
<evidence type="ECO:0000256" key="5">
    <source>
        <dbReference type="ARBA" id="ARBA00023242"/>
    </source>
</evidence>
<dbReference type="Pfam" id="PF00319">
    <property type="entry name" value="SRF-TF"/>
    <property type="match status" value="1"/>
</dbReference>
<dbReference type="GO" id="GO:0000981">
    <property type="term" value="F:DNA-binding transcription factor activity, RNA polymerase II-specific"/>
    <property type="evidence" value="ECO:0007669"/>
    <property type="project" value="TreeGrafter"/>
</dbReference>
<dbReference type="Proteomes" id="UP000796880">
    <property type="component" value="Unassembled WGS sequence"/>
</dbReference>
<dbReference type="Gene3D" id="3.40.1810.10">
    <property type="entry name" value="Transcription factor, MADS-box"/>
    <property type="match status" value="1"/>
</dbReference>
<keyword evidence="3" id="KW-0238">DNA-binding</keyword>
<dbReference type="SMART" id="SM00432">
    <property type="entry name" value="MADS"/>
    <property type="match status" value="1"/>
</dbReference>
<dbReference type="PANTHER" id="PTHR11945:SF841">
    <property type="entry name" value="AGAMOUS-LIKE MADS-BOX PROTEIN AGL80"/>
    <property type="match status" value="1"/>
</dbReference>
<reference evidence="8" key="1">
    <citation type="submission" date="2020-03" db="EMBL/GenBank/DDBJ databases">
        <title>A high-quality chromosome-level genome assembly of a woody plant with both climbing and erect habits, Rhamnella rubrinervis.</title>
        <authorList>
            <person name="Lu Z."/>
            <person name="Yang Y."/>
            <person name="Zhu X."/>
            <person name="Sun Y."/>
        </authorList>
    </citation>
    <scope>NUCLEOTIDE SEQUENCE</scope>
    <source>
        <strain evidence="8">BYM</strain>
        <tissue evidence="8">Leaf</tissue>
    </source>
</reference>
<dbReference type="GO" id="GO:0046983">
    <property type="term" value="F:protein dimerization activity"/>
    <property type="evidence" value="ECO:0007669"/>
    <property type="project" value="InterPro"/>
</dbReference>
<evidence type="ECO:0000313" key="9">
    <source>
        <dbReference type="Proteomes" id="UP000796880"/>
    </source>
</evidence>
<dbReference type="SUPFAM" id="SSF55455">
    <property type="entry name" value="SRF-like"/>
    <property type="match status" value="1"/>
</dbReference>
<evidence type="ECO:0000256" key="2">
    <source>
        <dbReference type="ARBA" id="ARBA00023015"/>
    </source>
</evidence>
<keyword evidence="9" id="KW-1185">Reference proteome</keyword>
<dbReference type="InterPro" id="IPR002100">
    <property type="entry name" value="TF_MADSbox"/>
</dbReference>
<protein>
    <recommendedName>
        <fullName evidence="7">MADS-box domain-containing protein</fullName>
    </recommendedName>
</protein>
<feature type="domain" description="MADS-box" evidence="7">
    <location>
        <begin position="5"/>
        <end position="33"/>
    </location>
</feature>
<keyword evidence="5" id="KW-0539">Nucleus</keyword>
<organism evidence="8 9">
    <name type="scientific">Rhamnella rubrinervis</name>
    <dbReference type="NCBI Taxonomy" id="2594499"/>
    <lineage>
        <taxon>Eukaryota</taxon>
        <taxon>Viridiplantae</taxon>
        <taxon>Streptophyta</taxon>
        <taxon>Embryophyta</taxon>
        <taxon>Tracheophyta</taxon>
        <taxon>Spermatophyta</taxon>
        <taxon>Magnoliopsida</taxon>
        <taxon>eudicotyledons</taxon>
        <taxon>Gunneridae</taxon>
        <taxon>Pentapetalae</taxon>
        <taxon>rosids</taxon>
        <taxon>fabids</taxon>
        <taxon>Rosales</taxon>
        <taxon>Rhamnaceae</taxon>
        <taxon>rhamnoid group</taxon>
        <taxon>Rhamneae</taxon>
        <taxon>Rhamnella</taxon>
    </lineage>
</organism>
<feature type="region of interest" description="Disordered" evidence="6">
    <location>
        <begin position="72"/>
        <end position="108"/>
    </location>
</feature>
<keyword evidence="2" id="KW-0805">Transcription regulation</keyword>
<comment type="subcellular location">
    <subcellularLocation>
        <location evidence="1">Nucleus</location>
    </subcellularLocation>
</comment>
<evidence type="ECO:0000256" key="3">
    <source>
        <dbReference type="ARBA" id="ARBA00023125"/>
    </source>
</evidence>
<keyword evidence="4" id="KW-0804">Transcription</keyword>
<dbReference type="GO" id="GO:0000978">
    <property type="term" value="F:RNA polymerase II cis-regulatory region sequence-specific DNA binding"/>
    <property type="evidence" value="ECO:0007669"/>
    <property type="project" value="TreeGrafter"/>
</dbReference>
<evidence type="ECO:0000256" key="6">
    <source>
        <dbReference type="SAM" id="MobiDB-lite"/>
    </source>
</evidence>
<dbReference type="AlphaFoldDB" id="A0A8K0GRY8"/>
<accession>A0A8K0GRY8</accession>
<dbReference type="OrthoDB" id="1161391at2759"/>
<evidence type="ECO:0000259" key="7">
    <source>
        <dbReference type="PROSITE" id="PS50066"/>
    </source>
</evidence>
<sequence>MERGRKKGLMKKASDLSILCDVKICMIIYDSDNNEPEIWPNNAADEVKTLIHNYKLARENCGSRRSKKRALDLTDINVKDKNNNNTSEANNNKKRKSAAGSASSPSSVADHWHGLNIDGLSKDQMLDLLSNLDRKIGGLQKRIDDRVAKKPYQCSAATPPLHTLDSLASSSSSDEYSFQTTATATATYPPWYFRNMMVHYFQNMTIQSFLEDQMMMSANSSCQSSSFLADHHQLPGDCCWSDQLIL</sequence>
<dbReference type="InterPro" id="IPR036879">
    <property type="entry name" value="TF_MADSbox_sf"/>
</dbReference>
<dbReference type="PROSITE" id="PS50066">
    <property type="entry name" value="MADS_BOX_2"/>
    <property type="match status" value="1"/>
</dbReference>
<comment type="caution">
    <text evidence="8">The sequence shown here is derived from an EMBL/GenBank/DDBJ whole genome shotgun (WGS) entry which is preliminary data.</text>
</comment>
<dbReference type="PRINTS" id="PR00404">
    <property type="entry name" value="MADSDOMAIN"/>
</dbReference>
<evidence type="ECO:0000256" key="4">
    <source>
        <dbReference type="ARBA" id="ARBA00023163"/>
    </source>
</evidence>
<evidence type="ECO:0000313" key="8">
    <source>
        <dbReference type="EMBL" id="KAF3435236.1"/>
    </source>
</evidence>
<dbReference type="PANTHER" id="PTHR11945">
    <property type="entry name" value="MADS BOX PROTEIN"/>
    <property type="match status" value="1"/>
</dbReference>
<evidence type="ECO:0000256" key="1">
    <source>
        <dbReference type="ARBA" id="ARBA00004123"/>
    </source>
</evidence>
<name>A0A8K0GRY8_9ROSA</name>
<dbReference type="GO" id="GO:0005634">
    <property type="term" value="C:nucleus"/>
    <property type="evidence" value="ECO:0007669"/>
    <property type="project" value="UniProtKB-SubCell"/>
</dbReference>
<feature type="compositionally biased region" description="Low complexity" evidence="6">
    <location>
        <begin position="98"/>
        <end position="108"/>
    </location>
</feature>